<comment type="cofactor">
    <cofactor evidence="1">
        <name>pyridoxal 5'-phosphate</name>
        <dbReference type="ChEBI" id="CHEBI:597326"/>
    </cofactor>
</comment>
<evidence type="ECO:0000256" key="1">
    <source>
        <dbReference type="ARBA" id="ARBA00001933"/>
    </source>
</evidence>
<protein>
    <submittedName>
        <fullName evidence="5">Aminotransferase class III-fold pyridoxal phosphate-dependent enzyme</fullName>
    </submittedName>
</protein>
<dbReference type="InterPro" id="IPR015422">
    <property type="entry name" value="PyrdxlP-dep_Trfase_small"/>
</dbReference>
<keyword evidence="4" id="KW-0663">Pyridoxal phosphate</keyword>
<dbReference type="Proteomes" id="UP000299580">
    <property type="component" value="Chromosome"/>
</dbReference>
<dbReference type="InterPro" id="IPR049704">
    <property type="entry name" value="Aminotrans_3_PPA_site"/>
</dbReference>
<dbReference type="CDD" id="cd00610">
    <property type="entry name" value="OAT_like"/>
    <property type="match status" value="1"/>
</dbReference>
<dbReference type="InterPro" id="IPR036291">
    <property type="entry name" value="NAD(P)-bd_dom_sf"/>
</dbReference>
<keyword evidence="6" id="KW-1185">Reference proteome</keyword>
<dbReference type="SUPFAM" id="SSF53383">
    <property type="entry name" value="PLP-dependent transferases"/>
    <property type="match status" value="1"/>
</dbReference>
<name>A0A4P8QRQ0_9GAMM</name>
<dbReference type="Gene3D" id="3.40.50.720">
    <property type="entry name" value="NAD(P)-binding Rossmann-like Domain"/>
    <property type="match status" value="1"/>
</dbReference>
<evidence type="ECO:0000313" key="5">
    <source>
        <dbReference type="EMBL" id="QCR09708.1"/>
    </source>
</evidence>
<keyword evidence="2 5" id="KW-0032">Aminotransferase</keyword>
<evidence type="ECO:0000256" key="2">
    <source>
        <dbReference type="ARBA" id="ARBA00022576"/>
    </source>
</evidence>
<accession>A0A4P8QRQ0</accession>
<dbReference type="GO" id="GO:0030170">
    <property type="term" value="F:pyridoxal phosphate binding"/>
    <property type="evidence" value="ECO:0007669"/>
    <property type="project" value="InterPro"/>
</dbReference>
<dbReference type="OrthoDB" id="9801052at2"/>
<dbReference type="Gene3D" id="3.90.1150.10">
    <property type="entry name" value="Aspartate Aminotransferase, domain 1"/>
    <property type="match status" value="1"/>
</dbReference>
<keyword evidence="3 5" id="KW-0808">Transferase</keyword>
<sequence>MKFGFIAHPTSRELLHQVKLIDMTGRMLEEQANGYDPALWRQRNLVPFVEFGRIVSACGAQCDGILQYMPLTAEQMLSQPKRIAERVVEGVNALKNEGAELVGLGGFTSIVGNRGLQTLERTQVPVTTGNSLTAYAAYMNLLDVLSALNIPPAQSDVAILGYPGSIALAVARLLIPLGCRLRLVHRDKKQQSALLLDYLPAQLHGQVTLYDNVDDCYDETKLFVAATSSGGVIDPLRLAPGSVIVDAALPKDMQPGWEKRDDILVIDGGLVSASDAVSFGALALGLDPKRNLNGCLAETIILALEGRAEPFSIGRELPVERVLEIGRIAGRHGFTPRPLTSHGETVSEAKFHKLRRFHGGKQPAAVFDIGDDAQHLRAEVLRCFGEHINPVLQEFYAFNHIERVFNHGQGCWLTDLDGRRYLDFLAGYGCLNTGHNHLGVTAKLQHYLAQQHPTFVQYLSAPLHASLLARRLSTLTPDGLERVFLSNSGTEAVEAALKLAMAASDKPTLLYCANGYHGKTLGALSVTGREKHRQIFEPLLPHCEEIPFGDIAALQARLQKGDVMAFIMEPIQGEGGVTLPPEGYLSAVRALCSEHQCLWILDEIQTGLGRTGKMFACQWEGVSPDIMVLSKSLSGGLVPIGATLSSKEVWQRAYGNIDRFALHTSTFGGGNFAAAAALASLDVIEQEDLAGNALLVGAHLRQGLEDLARKHYFIKEVRGRGLMLAIEFQNDVSGGMDAFLREMTSRLPAKAAATYRMMPMKARVHLEAAMKELESTMSDMFVLRIMTKLSQEHNILTFVTANNNRVMRIQPPLVLSLDEAEYFIKALSTVCEELSTFEA</sequence>
<evidence type="ECO:0000313" key="6">
    <source>
        <dbReference type="Proteomes" id="UP000299580"/>
    </source>
</evidence>
<dbReference type="Pfam" id="PF00202">
    <property type="entry name" value="Aminotran_3"/>
    <property type="match status" value="1"/>
</dbReference>
<dbReference type="InterPro" id="IPR050103">
    <property type="entry name" value="Class-III_PLP-dep_AT"/>
</dbReference>
<dbReference type="PROSITE" id="PS00600">
    <property type="entry name" value="AA_TRANSFER_CLASS_3"/>
    <property type="match status" value="1"/>
</dbReference>
<proteinExistence type="predicted"/>
<reference evidence="5 6" key="1">
    <citation type="submission" date="2018-11" db="EMBL/GenBank/DDBJ databases">
        <title>Genome sequences of Brenneria nigrifluens and Brenneria rubrifaciens.</title>
        <authorList>
            <person name="Poret-Peterson A.T."/>
            <person name="McClean A.E."/>
            <person name="Kluepfel D.A."/>
        </authorList>
    </citation>
    <scope>NUCLEOTIDE SEQUENCE [LARGE SCALE GENOMIC DNA]</scope>
    <source>
        <strain evidence="5 6">6D370</strain>
    </source>
</reference>
<gene>
    <name evidence="5" type="ORF">EH207_14965</name>
</gene>
<evidence type="ECO:0000256" key="3">
    <source>
        <dbReference type="ARBA" id="ARBA00022679"/>
    </source>
</evidence>
<dbReference type="PANTHER" id="PTHR11986:SF121">
    <property type="entry name" value="BLR3010 PROTEIN"/>
    <property type="match status" value="1"/>
</dbReference>
<dbReference type="GO" id="GO:0042802">
    <property type="term" value="F:identical protein binding"/>
    <property type="evidence" value="ECO:0007669"/>
    <property type="project" value="TreeGrafter"/>
</dbReference>
<dbReference type="Gene3D" id="3.40.640.10">
    <property type="entry name" value="Type I PLP-dependent aspartate aminotransferase-like (Major domain)"/>
    <property type="match status" value="1"/>
</dbReference>
<organism evidence="5 6">
    <name type="scientific">Brenneria rubrifaciens</name>
    <dbReference type="NCBI Taxonomy" id="55213"/>
    <lineage>
        <taxon>Bacteria</taxon>
        <taxon>Pseudomonadati</taxon>
        <taxon>Pseudomonadota</taxon>
        <taxon>Gammaproteobacteria</taxon>
        <taxon>Enterobacterales</taxon>
        <taxon>Pectobacteriaceae</taxon>
        <taxon>Brenneria</taxon>
    </lineage>
</organism>
<dbReference type="KEGG" id="brb:EH207_14965"/>
<dbReference type="FunFam" id="3.40.640.10:FF:000004">
    <property type="entry name" value="Acetylornithine aminotransferase"/>
    <property type="match status" value="1"/>
</dbReference>
<dbReference type="PANTHER" id="PTHR11986">
    <property type="entry name" value="AMINOTRANSFERASE CLASS III"/>
    <property type="match status" value="1"/>
</dbReference>
<dbReference type="InterPro" id="IPR015424">
    <property type="entry name" value="PyrdxlP-dep_Trfase"/>
</dbReference>
<dbReference type="SUPFAM" id="SSF51735">
    <property type="entry name" value="NAD(P)-binding Rossmann-fold domains"/>
    <property type="match status" value="1"/>
</dbReference>
<dbReference type="InterPro" id="IPR005814">
    <property type="entry name" value="Aminotrans_3"/>
</dbReference>
<dbReference type="EMBL" id="CP034035">
    <property type="protein sequence ID" value="QCR09708.1"/>
    <property type="molecule type" value="Genomic_DNA"/>
</dbReference>
<dbReference type="RefSeq" id="WP_137714712.1">
    <property type="nucleotide sequence ID" value="NZ_CP034035.1"/>
</dbReference>
<evidence type="ECO:0000256" key="4">
    <source>
        <dbReference type="ARBA" id="ARBA00022898"/>
    </source>
</evidence>
<dbReference type="InterPro" id="IPR015421">
    <property type="entry name" value="PyrdxlP-dep_Trfase_major"/>
</dbReference>
<dbReference type="GO" id="GO:0008483">
    <property type="term" value="F:transaminase activity"/>
    <property type="evidence" value="ECO:0007669"/>
    <property type="project" value="UniProtKB-KW"/>
</dbReference>
<dbReference type="AlphaFoldDB" id="A0A4P8QRQ0"/>